<accession>N9AKM9</accession>
<dbReference type="AlphaFoldDB" id="N9AKM9"/>
<reference evidence="1 2" key="1">
    <citation type="submission" date="2013-02" db="EMBL/GenBank/DDBJ databases">
        <title>The Genome Sequence of Acinetobacter schindleri CIP 107287.</title>
        <authorList>
            <consortium name="The Broad Institute Genome Sequencing Platform"/>
            <consortium name="The Broad Institute Genome Sequencing Center for Infectious Disease"/>
            <person name="Cerqueira G."/>
            <person name="Feldgarden M."/>
            <person name="Courvalin P."/>
            <person name="Perichon B."/>
            <person name="Grillot-Courvalin C."/>
            <person name="Clermont D."/>
            <person name="Rocha E."/>
            <person name="Yoon E.-J."/>
            <person name="Nemec A."/>
            <person name="Walker B."/>
            <person name="Young S.K."/>
            <person name="Zeng Q."/>
            <person name="Gargeya S."/>
            <person name="Fitzgerald M."/>
            <person name="Haas B."/>
            <person name="Abouelleil A."/>
            <person name="Alvarado L."/>
            <person name="Arachchi H.M."/>
            <person name="Berlin A.M."/>
            <person name="Chapman S.B."/>
            <person name="Dewar J."/>
            <person name="Goldberg J."/>
            <person name="Griggs A."/>
            <person name="Gujja S."/>
            <person name="Hansen M."/>
            <person name="Howarth C."/>
            <person name="Imamovic A."/>
            <person name="Larimer J."/>
            <person name="McCowan C."/>
            <person name="Murphy C."/>
            <person name="Neiman D."/>
            <person name="Pearson M."/>
            <person name="Priest M."/>
            <person name="Roberts A."/>
            <person name="Saif S."/>
            <person name="Shea T."/>
            <person name="Sisk P."/>
            <person name="Sykes S."/>
            <person name="Wortman J."/>
            <person name="Nusbaum C."/>
            <person name="Birren B."/>
        </authorList>
    </citation>
    <scope>NUCLEOTIDE SEQUENCE [LARGE SCALE GENOMIC DNA]</scope>
    <source>
        <strain evidence="1 2">CIP 107287</strain>
    </source>
</reference>
<comment type="caution">
    <text evidence="1">The sequence shown here is derived from an EMBL/GenBank/DDBJ whole genome shotgun (WGS) entry which is preliminary data.</text>
</comment>
<evidence type="ECO:0000313" key="1">
    <source>
        <dbReference type="EMBL" id="ENV44225.1"/>
    </source>
</evidence>
<sequence length="424" mass="45397">MVASTDIKFYVHTNNNAPQLQNAYGSMINVLDACLVNGINIGTVSSLTTSGTIVTALFSSAHNLMQYQVIKITGANQPEFNGEHRVLTIPNAQSVTFELASVPSVTTATGTIEASLPPLGWEKPFGNTGGKAAYRSKNLLLPSRPFLRVVDELDPAYTATYAKYAKVGIVEDMTDIDTMLGVQAPFDAVNPDKNWIGTGSSTAAINGWAKWYYAHSNTPNNSYSDTGAPASGARKYLIVGNRDVFYVMPSVTPTANALCYGFGAFNSTLGVDNAAVFLSATVSSGAVSSLPSMGSVTPLTGFSTSRYLILQRPQSNQNFYATALCTTLRNTYGEHDSGYFNYINTAAALGFAPLFPVFLLETQISMSATAPNLFRGDLSLLYWLAQSAPYSDLQVYMNSDGVFIAKNVTTGNRPGQIILKVGEV</sequence>
<dbReference type="HOGENOM" id="CLU_053277_0_0_6"/>
<evidence type="ECO:0000313" key="2">
    <source>
        <dbReference type="Proteomes" id="UP000018440"/>
    </source>
</evidence>
<gene>
    <name evidence="1" type="ORF">F955_02114</name>
</gene>
<dbReference type="RefSeq" id="WP_004893904.1">
    <property type="nucleotide sequence ID" value="NZ_KB849576.1"/>
</dbReference>
<proteinExistence type="predicted"/>
<dbReference type="PATRIC" id="fig|1217988.3.peg.2036"/>
<protein>
    <submittedName>
        <fullName evidence="1">Uncharacterized protein</fullName>
    </submittedName>
</protein>
<name>N9AKM9_9GAMM</name>
<dbReference type="Proteomes" id="UP000018440">
    <property type="component" value="Unassembled WGS sequence"/>
</dbReference>
<organism evidence="1 2">
    <name type="scientific">Acinetobacter schindleri CIP 107287</name>
    <dbReference type="NCBI Taxonomy" id="1217988"/>
    <lineage>
        <taxon>Bacteria</taxon>
        <taxon>Pseudomonadati</taxon>
        <taxon>Pseudomonadota</taxon>
        <taxon>Gammaproteobacteria</taxon>
        <taxon>Moraxellales</taxon>
        <taxon>Moraxellaceae</taxon>
        <taxon>Acinetobacter</taxon>
    </lineage>
</organism>
<dbReference type="EMBL" id="APPQ01000026">
    <property type="protein sequence ID" value="ENV44225.1"/>
    <property type="molecule type" value="Genomic_DNA"/>
</dbReference>